<proteinExistence type="predicted"/>
<feature type="domain" description="Large ribosomal subunit protein mL44 dsRNA binding" evidence="1">
    <location>
        <begin position="135"/>
        <end position="213"/>
    </location>
</feature>
<protein>
    <recommendedName>
        <fullName evidence="1">Large ribosomal subunit protein mL44 dsRNA binding domain-containing protein</fullName>
    </recommendedName>
</protein>
<dbReference type="InterPro" id="IPR044444">
    <property type="entry name" value="Ribosomal_mL44_DSRM_metazoa"/>
</dbReference>
<evidence type="ECO:0000313" key="3">
    <source>
        <dbReference type="Proteomes" id="UP000218231"/>
    </source>
</evidence>
<dbReference type="AlphaFoldDB" id="A0A2A2LS64"/>
<evidence type="ECO:0000313" key="2">
    <source>
        <dbReference type="EMBL" id="PAV89061.1"/>
    </source>
</evidence>
<reference evidence="2 3" key="1">
    <citation type="journal article" date="2017" name="Curr. Biol.">
        <title>Genome architecture and evolution of a unichromosomal asexual nematode.</title>
        <authorList>
            <person name="Fradin H."/>
            <person name="Zegar C."/>
            <person name="Gutwein M."/>
            <person name="Lucas J."/>
            <person name="Kovtun M."/>
            <person name="Corcoran D."/>
            <person name="Baugh L.R."/>
            <person name="Kiontke K."/>
            <person name="Gunsalus K."/>
            <person name="Fitch D.H."/>
            <person name="Piano F."/>
        </authorList>
    </citation>
    <scope>NUCLEOTIDE SEQUENCE [LARGE SCALE GENOMIC DNA]</scope>
    <source>
        <strain evidence="2">PF1309</strain>
    </source>
</reference>
<accession>A0A2A2LS64</accession>
<dbReference type="STRING" id="2018661.A0A2A2LS64"/>
<gene>
    <name evidence="2" type="ORF">WR25_08919</name>
</gene>
<dbReference type="Proteomes" id="UP000218231">
    <property type="component" value="Unassembled WGS sequence"/>
</dbReference>
<organism evidence="2 3">
    <name type="scientific">Diploscapter pachys</name>
    <dbReference type="NCBI Taxonomy" id="2018661"/>
    <lineage>
        <taxon>Eukaryota</taxon>
        <taxon>Metazoa</taxon>
        <taxon>Ecdysozoa</taxon>
        <taxon>Nematoda</taxon>
        <taxon>Chromadorea</taxon>
        <taxon>Rhabditida</taxon>
        <taxon>Rhabditina</taxon>
        <taxon>Rhabditomorpha</taxon>
        <taxon>Rhabditoidea</taxon>
        <taxon>Rhabditidae</taxon>
        <taxon>Diploscapter</taxon>
    </lineage>
</organism>
<sequence length="213" mass="24292">MLQRQSTLIVSSGKSFVQQYRNIRNCVQKFPHKENLQNRIPLASNSMDTCHVHHDQSSKSKSPDVSHHIGHTEIDIFKKVGVNKLLKNYENPLRNETIADSLYLLAATLSSERRTSFLIDYIVAQIVDIDFTEIFPLKDPYAVLVDLHKMNGAKSLEPRLLRYSQNSGNPIYVMAIYKDQYELVGQNVGNRLDIAFELAARDGLLKMWGITSD</sequence>
<evidence type="ECO:0000259" key="1">
    <source>
        <dbReference type="Pfam" id="PF22892"/>
    </source>
</evidence>
<name>A0A2A2LS64_9BILA</name>
<dbReference type="GO" id="GO:0003725">
    <property type="term" value="F:double-stranded RNA binding"/>
    <property type="evidence" value="ECO:0007669"/>
    <property type="project" value="InterPro"/>
</dbReference>
<dbReference type="OrthoDB" id="444135at2759"/>
<comment type="caution">
    <text evidence="2">The sequence shown here is derived from an EMBL/GenBank/DDBJ whole genome shotgun (WGS) entry which is preliminary data.</text>
</comment>
<dbReference type="EMBL" id="LIAE01006478">
    <property type="protein sequence ID" value="PAV89061.1"/>
    <property type="molecule type" value="Genomic_DNA"/>
</dbReference>
<dbReference type="Pfam" id="PF22892">
    <property type="entry name" value="DSRM_MRPL44"/>
    <property type="match status" value="1"/>
</dbReference>
<dbReference type="Gene3D" id="3.30.160.20">
    <property type="match status" value="1"/>
</dbReference>
<keyword evidence="3" id="KW-1185">Reference proteome</keyword>